<comment type="caution">
    <text evidence="2">The sequence shown here is derived from an EMBL/GenBank/DDBJ whole genome shotgun (WGS) entry which is preliminary data.</text>
</comment>
<reference evidence="2 3" key="1">
    <citation type="submission" date="2020-07" db="EMBL/GenBank/DDBJ databases">
        <title>Organ Donor 1.</title>
        <authorList>
            <person name="Marsh A.J."/>
            <person name="Azcarate-Peril M.A."/>
        </authorList>
    </citation>
    <scope>NUCLEOTIDE SEQUENCE [LARGE SCALE GENOMIC DNA]</scope>
    <source>
        <strain evidence="2 3">AMC0717</strain>
    </source>
</reference>
<dbReference type="Proteomes" id="UP000586254">
    <property type="component" value="Unassembled WGS sequence"/>
</dbReference>
<protein>
    <submittedName>
        <fullName evidence="2">Uncharacterized protein</fullName>
    </submittedName>
</protein>
<organism evidence="2 3">
    <name type="scientific">Eubacterium callanderi</name>
    <dbReference type="NCBI Taxonomy" id="53442"/>
    <lineage>
        <taxon>Bacteria</taxon>
        <taxon>Bacillati</taxon>
        <taxon>Bacillota</taxon>
        <taxon>Clostridia</taxon>
        <taxon>Eubacteriales</taxon>
        <taxon>Eubacteriaceae</taxon>
        <taxon>Eubacterium</taxon>
    </lineage>
</organism>
<name>A0A853JKS3_9FIRM</name>
<dbReference type="RefSeq" id="WP_180492916.1">
    <property type="nucleotide sequence ID" value="NZ_JACCKS010000003.1"/>
</dbReference>
<evidence type="ECO:0000313" key="2">
    <source>
        <dbReference type="EMBL" id="NZA37172.1"/>
    </source>
</evidence>
<evidence type="ECO:0000313" key="3">
    <source>
        <dbReference type="Proteomes" id="UP000586254"/>
    </source>
</evidence>
<proteinExistence type="predicted"/>
<gene>
    <name evidence="2" type="ORF">H0N91_03195</name>
</gene>
<evidence type="ECO:0000256" key="1">
    <source>
        <dbReference type="SAM" id="MobiDB-lite"/>
    </source>
</evidence>
<dbReference type="AlphaFoldDB" id="A0A853JKS3"/>
<feature type="compositionally biased region" description="Acidic residues" evidence="1">
    <location>
        <begin position="125"/>
        <end position="135"/>
    </location>
</feature>
<feature type="region of interest" description="Disordered" evidence="1">
    <location>
        <begin position="123"/>
        <end position="145"/>
    </location>
</feature>
<sequence length="145" mass="16791">MSESYLKVGSYTPETEEQEAVIDREYYRQGWIFKDEEAFLHHPERVCYVPELSDEGYTRQNFLDMCNGQEEVAALLFESVDWQSPETLLNELYDTYELEFCPVCQKNYFMAGEQIPCPDCGYQPDEGEEHADTESECQPAEPGGL</sequence>
<accession>A0A853JKS3</accession>
<dbReference type="EMBL" id="JACCKS010000003">
    <property type="protein sequence ID" value="NZA37172.1"/>
    <property type="molecule type" value="Genomic_DNA"/>
</dbReference>